<proteinExistence type="predicted"/>
<reference evidence="3" key="2">
    <citation type="submission" date="2025-08" db="UniProtKB">
        <authorList>
            <consortium name="RefSeq"/>
        </authorList>
    </citation>
    <scope>IDENTIFICATION</scope>
    <source>
        <tissue evidence="3">Leaves</tissue>
    </source>
</reference>
<evidence type="ECO:0000313" key="3">
    <source>
        <dbReference type="RefSeq" id="XP_027116936.1"/>
    </source>
</evidence>
<name>A0A6P6WQG5_COFAR</name>
<dbReference type="RefSeq" id="XP_027116936.1">
    <property type="nucleotide sequence ID" value="XM_027261135.2"/>
</dbReference>
<evidence type="ECO:0000256" key="1">
    <source>
        <dbReference type="SAM" id="SignalP"/>
    </source>
</evidence>
<organism evidence="2 3">
    <name type="scientific">Coffea arabica</name>
    <name type="common">Arabian coffee</name>
    <dbReference type="NCBI Taxonomy" id="13443"/>
    <lineage>
        <taxon>Eukaryota</taxon>
        <taxon>Viridiplantae</taxon>
        <taxon>Streptophyta</taxon>
        <taxon>Embryophyta</taxon>
        <taxon>Tracheophyta</taxon>
        <taxon>Spermatophyta</taxon>
        <taxon>Magnoliopsida</taxon>
        <taxon>eudicotyledons</taxon>
        <taxon>Gunneridae</taxon>
        <taxon>Pentapetalae</taxon>
        <taxon>asterids</taxon>
        <taxon>lamiids</taxon>
        <taxon>Gentianales</taxon>
        <taxon>Rubiaceae</taxon>
        <taxon>Ixoroideae</taxon>
        <taxon>Gardenieae complex</taxon>
        <taxon>Bertiereae - Coffeeae clade</taxon>
        <taxon>Coffeeae</taxon>
        <taxon>Coffea</taxon>
    </lineage>
</organism>
<dbReference type="InterPro" id="IPR010800">
    <property type="entry name" value="GRP"/>
</dbReference>
<dbReference type="Pfam" id="PF07172">
    <property type="entry name" value="GRP"/>
    <property type="match status" value="1"/>
</dbReference>
<feature type="signal peptide" evidence="1">
    <location>
        <begin position="1"/>
        <end position="24"/>
    </location>
</feature>
<gene>
    <name evidence="3" type="primary">LOC113734550</name>
</gene>
<keyword evidence="2" id="KW-1185">Reference proteome</keyword>
<accession>A0A6P6WQG5</accession>
<sequence>MGSKAILLLCLLAAVLMIASEVTARDLAENTNAAEKSTEGLEESKYGGGGGCHGYGCGGGGGGCHGYGCGGGGGGHCYGGHCGGGGGGGHCYHGCCGHGYGGCRCCTYAGEPKDAGYTEPETKPQN</sequence>
<feature type="chain" id="PRO_5027951843" description="Cold and drought-regulated protein CORA-like" evidence="1">
    <location>
        <begin position="25"/>
        <end position="126"/>
    </location>
</feature>
<keyword evidence="1" id="KW-0732">Signal</keyword>
<reference evidence="2" key="1">
    <citation type="journal article" date="2025" name="Foods">
        <title>Unveiling the Microbial Signatures of Arabica Coffee Cherries: Insights into Ripeness Specific Diversity, Functional Traits, and Implications for Quality and Safety.</title>
        <authorList>
            <consortium name="RefSeq"/>
            <person name="Tenea G.N."/>
            <person name="Cifuentes V."/>
            <person name="Reyes P."/>
            <person name="Cevallos-Vallejos M."/>
        </authorList>
    </citation>
    <scope>NUCLEOTIDE SEQUENCE [LARGE SCALE GENOMIC DNA]</scope>
</reference>
<dbReference type="PANTHER" id="PTHR37389:SF16">
    <property type="entry name" value="GLYCINE-RICH CELL WALL STRUCTURAL PROTEIN"/>
    <property type="match status" value="1"/>
</dbReference>
<dbReference type="AlphaFoldDB" id="A0A6P6WQG5"/>
<evidence type="ECO:0000313" key="2">
    <source>
        <dbReference type="Proteomes" id="UP001652660"/>
    </source>
</evidence>
<dbReference type="GeneID" id="113734550"/>
<protein>
    <recommendedName>
        <fullName evidence="4">Cold and drought-regulated protein CORA-like</fullName>
    </recommendedName>
</protein>
<evidence type="ECO:0008006" key="4">
    <source>
        <dbReference type="Google" id="ProtNLM"/>
    </source>
</evidence>
<dbReference type="PANTHER" id="PTHR37389">
    <property type="entry name" value="NODULIN-24"/>
    <property type="match status" value="1"/>
</dbReference>
<dbReference type="Proteomes" id="UP001652660">
    <property type="component" value="Chromosome 3c"/>
</dbReference>